<dbReference type="Pfam" id="PF19560">
    <property type="entry name" value="DUF6082"/>
    <property type="match status" value="1"/>
</dbReference>
<evidence type="ECO:0000313" key="3">
    <source>
        <dbReference type="EMBL" id="GGL13255.1"/>
    </source>
</evidence>
<sequence length="261" mass="28769">MNGDAGGRPPPSATRWLWAACAVPLLTGTVVLIGIGLVSMLGQRGDSLPWAQWSDIGEAFGAVNAVASAFAVLALVITWALQARELRSQRTEIIALRTVVQRAEAALQRSADVDVRHLHVDLTRMAIENPDLAEVWPRHAEAAPAVRAQYLYANLLLQHAWLQHTTGLATREEMISNLRFLFASPTVRAFWRETANSRQSIYVNDSRELGLAATADQIWREYESVLACSRPADRSSTGREWAKQDVQDPTAAHSPSDPDLR</sequence>
<reference evidence="3" key="2">
    <citation type="submission" date="2020-09" db="EMBL/GenBank/DDBJ databases">
        <authorList>
            <person name="Sun Q."/>
            <person name="Zhou Y."/>
        </authorList>
    </citation>
    <scope>NUCLEOTIDE SEQUENCE</scope>
    <source>
        <strain evidence="3">CGMCC 4.7299</strain>
    </source>
</reference>
<dbReference type="AlphaFoldDB" id="A0A8J3C5R4"/>
<keyword evidence="2" id="KW-0472">Membrane</keyword>
<dbReference type="Proteomes" id="UP000656042">
    <property type="component" value="Unassembled WGS sequence"/>
</dbReference>
<keyword evidence="4" id="KW-1185">Reference proteome</keyword>
<dbReference type="EMBL" id="BMMX01000040">
    <property type="protein sequence ID" value="GGL13255.1"/>
    <property type="molecule type" value="Genomic_DNA"/>
</dbReference>
<gene>
    <name evidence="3" type="ORF">GCM10012284_54930</name>
</gene>
<accession>A0A8J3C5R4</accession>
<organism evidence="3 4">
    <name type="scientific">Mangrovihabitans endophyticus</name>
    <dbReference type="NCBI Taxonomy" id="1751298"/>
    <lineage>
        <taxon>Bacteria</taxon>
        <taxon>Bacillati</taxon>
        <taxon>Actinomycetota</taxon>
        <taxon>Actinomycetes</taxon>
        <taxon>Micromonosporales</taxon>
        <taxon>Micromonosporaceae</taxon>
        <taxon>Mangrovihabitans</taxon>
    </lineage>
</organism>
<feature type="compositionally biased region" description="Basic and acidic residues" evidence="1">
    <location>
        <begin position="231"/>
        <end position="246"/>
    </location>
</feature>
<feature type="region of interest" description="Disordered" evidence="1">
    <location>
        <begin position="230"/>
        <end position="261"/>
    </location>
</feature>
<keyword evidence="2" id="KW-0812">Transmembrane</keyword>
<comment type="caution">
    <text evidence="3">The sequence shown here is derived from an EMBL/GenBank/DDBJ whole genome shotgun (WGS) entry which is preliminary data.</text>
</comment>
<dbReference type="InterPro" id="IPR045728">
    <property type="entry name" value="DUF6082"/>
</dbReference>
<feature type="transmembrane region" description="Helical" evidence="2">
    <location>
        <begin position="59"/>
        <end position="81"/>
    </location>
</feature>
<proteinExistence type="predicted"/>
<name>A0A8J3C5R4_9ACTN</name>
<evidence type="ECO:0000313" key="4">
    <source>
        <dbReference type="Proteomes" id="UP000656042"/>
    </source>
</evidence>
<protein>
    <submittedName>
        <fullName evidence="3">Uncharacterized protein</fullName>
    </submittedName>
</protein>
<evidence type="ECO:0000256" key="2">
    <source>
        <dbReference type="SAM" id="Phobius"/>
    </source>
</evidence>
<reference evidence="3" key="1">
    <citation type="journal article" date="2014" name="Int. J. Syst. Evol. Microbiol.">
        <title>Complete genome sequence of Corynebacterium casei LMG S-19264T (=DSM 44701T), isolated from a smear-ripened cheese.</title>
        <authorList>
            <consortium name="US DOE Joint Genome Institute (JGI-PGF)"/>
            <person name="Walter F."/>
            <person name="Albersmeier A."/>
            <person name="Kalinowski J."/>
            <person name="Ruckert C."/>
        </authorList>
    </citation>
    <scope>NUCLEOTIDE SEQUENCE</scope>
    <source>
        <strain evidence="3">CGMCC 4.7299</strain>
    </source>
</reference>
<evidence type="ECO:0000256" key="1">
    <source>
        <dbReference type="SAM" id="MobiDB-lite"/>
    </source>
</evidence>
<keyword evidence="2" id="KW-1133">Transmembrane helix</keyword>
<feature type="transmembrane region" description="Helical" evidence="2">
    <location>
        <begin position="16"/>
        <end position="39"/>
    </location>
</feature>